<keyword evidence="3 5" id="KW-1133">Transmembrane helix</keyword>
<dbReference type="Proteomes" id="UP000190973">
    <property type="component" value="Unassembled WGS sequence"/>
</dbReference>
<dbReference type="RefSeq" id="WP_077838138.1">
    <property type="nucleotide sequence ID" value="NZ_CP107022.1"/>
</dbReference>
<feature type="transmembrane region" description="Helical" evidence="5">
    <location>
        <begin position="33"/>
        <end position="51"/>
    </location>
</feature>
<dbReference type="Pfam" id="PF04172">
    <property type="entry name" value="LrgB"/>
    <property type="match status" value="1"/>
</dbReference>
<feature type="transmembrane region" description="Helical" evidence="5">
    <location>
        <begin position="6"/>
        <end position="26"/>
    </location>
</feature>
<sequence length="237" mass="24869">MQILTNNVLFGLVLSLAAFEVGIFINRNTRIPILNPLLIAIGIIICFLFAFNIDFDTYNKGGQFINMFLGPSTVVLAVPLYKQLDLLKKNAKAILTGIFVGSAIGIISIIGISYLVGLNASVIKSLVPKSVTTPIGISISSQLGGVVPITVLAIIITGIIGAVFGPTICKIFKIKDKVAVGVSIGTASHAVGTSKALELGEVEGAMSSLSIGIAGIMTVIIAPLVYNLALYIYHIIK</sequence>
<evidence type="ECO:0000256" key="4">
    <source>
        <dbReference type="ARBA" id="ARBA00023136"/>
    </source>
</evidence>
<dbReference type="GO" id="GO:0016020">
    <property type="term" value="C:membrane"/>
    <property type="evidence" value="ECO:0007669"/>
    <property type="project" value="UniProtKB-SubCell"/>
</dbReference>
<feature type="transmembrane region" description="Helical" evidence="5">
    <location>
        <begin position="93"/>
        <end position="116"/>
    </location>
</feature>
<dbReference type="PANTHER" id="PTHR30249:SF0">
    <property type="entry name" value="PLASTIDAL GLYCOLATE_GLYCERATE TRANSLOCATOR 1, CHLOROPLASTIC"/>
    <property type="match status" value="1"/>
</dbReference>
<keyword evidence="4 5" id="KW-0472">Membrane</keyword>
<evidence type="ECO:0000313" key="7">
    <source>
        <dbReference type="EMBL" id="OOM62975.1"/>
    </source>
</evidence>
<gene>
    <name evidence="7" type="primary">yohK_1</name>
    <name evidence="6" type="ORF">B0H41_003118</name>
    <name evidence="7" type="ORF">CLBCK_14440</name>
</gene>
<dbReference type="InterPro" id="IPR007300">
    <property type="entry name" value="CidB/LrgB"/>
</dbReference>
<evidence type="ECO:0000313" key="8">
    <source>
        <dbReference type="Proteomes" id="UP000190973"/>
    </source>
</evidence>
<evidence type="ECO:0000256" key="1">
    <source>
        <dbReference type="ARBA" id="ARBA00004141"/>
    </source>
</evidence>
<keyword evidence="2 5" id="KW-0812">Transmembrane</keyword>
<dbReference type="GO" id="GO:0016787">
    <property type="term" value="F:hydrolase activity"/>
    <property type="evidence" value="ECO:0007669"/>
    <property type="project" value="UniProtKB-KW"/>
</dbReference>
<dbReference type="EMBL" id="JABSWW010000001">
    <property type="protein sequence ID" value="NRT89439.1"/>
    <property type="molecule type" value="Genomic_DNA"/>
</dbReference>
<evidence type="ECO:0000256" key="2">
    <source>
        <dbReference type="ARBA" id="ARBA00022692"/>
    </source>
</evidence>
<evidence type="ECO:0000256" key="3">
    <source>
        <dbReference type="ARBA" id="ARBA00022989"/>
    </source>
</evidence>
<reference evidence="6" key="3">
    <citation type="journal article" date="2022" name="Nat. Biotechnol.">
        <title>Carbon-negative production of acetone and isopropanol by gas fermentation at industrial pilot scale.</title>
        <authorList>
            <person name="Liew F.E."/>
            <person name="Nogle R."/>
            <person name="Abdalla T."/>
            <person name="Rasor B.J."/>
            <person name="Canter C."/>
            <person name="Jensen R.O."/>
            <person name="Wang L."/>
            <person name="Strutz J."/>
            <person name="Chirania P."/>
            <person name="De Tissera S."/>
            <person name="Mueller A.P."/>
            <person name="Ruan Z."/>
            <person name="Gao A."/>
            <person name="Tran L."/>
            <person name="Engle N.L."/>
            <person name="Bromley J.C."/>
            <person name="Daniell J."/>
            <person name="Conrado R."/>
            <person name="Tschaplinski T.J."/>
            <person name="Giannone R.J."/>
            <person name="Hettich R.L."/>
            <person name="Karim A.S."/>
            <person name="Simpson S.D."/>
            <person name="Brown S.D."/>
            <person name="Leang C."/>
            <person name="Jewett M.C."/>
            <person name="Kopke M."/>
        </authorList>
    </citation>
    <scope>NUCLEOTIDE SEQUENCE</scope>
    <source>
        <strain evidence="6">DJ080</strain>
    </source>
</reference>
<dbReference type="Proteomes" id="UP001193748">
    <property type="component" value="Unassembled WGS sequence"/>
</dbReference>
<comment type="caution">
    <text evidence="7">The sequence shown here is derived from an EMBL/GenBank/DDBJ whole genome shotgun (WGS) entry which is preliminary data.</text>
</comment>
<feature type="transmembrane region" description="Helical" evidence="5">
    <location>
        <begin position="146"/>
        <end position="166"/>
    </location>
</feature>
<protein>
    <submittedName>
        <fullName evidence="7">Inner membrane protein YohK</fullName>
    </submittedName>
    <submittedName>
        <fullName evidence="6">Murein hydrolase (TIGR00659 family)</fullName>
    </submittedName>
</protein>
<feature type="transmembrane region" description="Helical" evidence="5">
    <location>
        <begin position="178"/>
        <end position="197"/>
    </location>
</feature>
<dbReference type="EMBL" id="LZZI01000018">
    <property type="protein sequence ID" value="OOM62975.1"/>
    <property type="molecule type" value="Genomic_DNA"/>
</dbReference>
<keyword evidence="6" id="KW-0378">Hydrolase</keyword>
<dbReference type="AlphaFoldDB" id="A0A1S8SCQ2"/>
<feature type="transmembrane region" description="Helical" evidence="5">
    <location>
        <begin position="209"/>
        <end position="233"/>
    </location>
</feature>
<evidence type="ECO:0000256" key="5">
    <source>
        <dbReference type="SAM" id="Phobius"/>
    </source>
</evidence>
<organism evidence="7 8">
    <name type="scientific">Clostridium beijerinckii</name>
    <name type="common">Clostridium MP</name>
    <dbReference type="NCBI Taxonomy" id="1520"/>
    <lineage>
        <taxon>Bacteria</taxon>
        <taxon>Bacillati</taxon>
        <taxon>Bacillota</taxon>
        <taxon>Clostridia</taxon>
        <taxon>Eubacteriales</taxon>
        <taxon>Clostridiaceae</taxon>
        <taxon>Clostridium</taxon>
    </lineage>
</organism>
<comment type="subcellular location">
    <subcellularLocation>
        <location evidence="1">Membrane</location>
        <topology evidence="1">Multi-pass membrane protein</topology>
    </subcellularLocation>
</comment>
<evidence type="ECO:0000313" key="6">
    <source>
        <dbReference type="EMBL" id="NRT89439.1"/>
    </source>
</evidence>
<reference evidence="6" key="2">
    <citation type="submission" date="2020-05" db="EMBL/GenBank/DDBJ databases">
        <authorList>
            <person name="Brown S."/>
            <person name="Huntemann M."/>
            <person name="Clum A."/>
            <person name="Spunde A."/>
            <person name="Palaniappan K."/>
            <person name="Ritter S."/>
            <person name="Mikhailova N."/>
            <person name="Chen I.-M."/>
            <person name="Stamatis D."/>
            <person name="Reddy T."/>
            <person name="O'Malley R."/>
            <person name="Daum C."/>
            <person name="Shapiro N."/>
            <person name="Ivanova N."/>
            <person name="Kyrpides N."/>
            <person name="Woyke T."/>
        </authorList>
    </citation>
    <scope>NUCLEOTIDE SEQUENCE</scope>
    <source>
        <strain evidence="6">DJ080</strain>
    </source>
</reference>
<feature type="transmembrane region" description="Helical" evidence="5">
    <location>
        <begin position="63"/>
        <end position="81"/>
    </location>
</feature>
<accession>A0A1S8SCQ2</accession>
<name>A0A1S8SCQ2_CLOBE</name>
<proteinExistence type="predicted"/>
<reference evidence="7 8" key="1">
    <citation type="submission" date="2016-05" db="EMBL/GenBank/DDBJ databases">
        <title>Microbial solvent formation.</title>
        <authorList>
            <person name="Poehlein A."/>
            <person name="Montoya Solano J.D."/>
            <person name="Flitsch S."/>
            <person name="Krabben P."/>
            <person name="Duerre P."/>
            <person name="Daniel R."/>
        </authorList>
    </citation>
    <scope>NUCLEOTIDE SEQUENCE [LARGE SCALE GENOMIC DNA]</scope>
    <source>
        <strain evidence="7 8">DSM 53</strain>
    </source>
</reference>
<dbReference type="PANTHER" id="PTHR30249">
    <property type="entry name" value="PUTATIVE SEROTONIN TRANSPORTER"/>
    <property type="match status" value="1"/>
</dbReference>